<keyword evidence="3" id="KW-1185">Reference proteome</keyword>
<sequence>MKMNRWMMLAVLSFAGCASATGAREADPNAAILSHYGDPVEVIAPESATAGQPFTVAIRTYGGGCIRQGTTDVSVRGRTADLRPRDTRAEAAGAVCTADLRLFRHEASVRIDEPGRATLRVHGVRVDRGGDPEPLVITRTVTVR</sequence>
<name>A0A841H5T5_9BACT</name>
<dbReference type="AlphaFoldDB" id="A0A841H5T5"/>
<keyword evidence="1" id="KW-0732">Signal</keyword>
<evidence type="ECO:0000313" key="3">
    <source>
        <dbReference type="Proteomes" id="UP000582837"/>
    </source>
</evidence>
<comment type="caution">
    <text evidence="2">The sequence shown here is derived from an EMBL/GenBank/DDBJ whole genome shotgun (WGS) entry which is preliminary data.</text>
</comment>
<evidence type="ECO:0000313" key="2">
    <source>
        <dbReference type="EMBL" id="MBB6073338.1"/>
    </source>
</evidence>
<gene>
    <name evidence="2" type="ORF">HNQ61_005005</name>
</gene>
<dbReference type="Proteomes" id="UP000582837">
    <property type="component" value="Unassembled WGS sequence"/>
</dbReference>
<feature type="chain" id="PRO_5032620541" description="Lipoprotein" evidence="1">
    <location>
        <begin position="21"/>
        <end position="144"/>
    </location>
</feature>
<reference evidence="2 3" key="1">
    <citation type="submission" date="2020-08" db="EMBL/GenBank/DDBJ databases">
        <title>Genomic Encyclopedia of Type Strains, Phase IV (KMG-IV): sequencing the most valuable type-strain genomes for metagenomic binning, comparative biology and taxonomic classification.</title>
        <authorList>
            <person name="Goeker M."/>
        </authorList>
    </citation>
    <scope>NUCLEOTIDE SEQUENCE [LARGE SCALE GENOMIC DNA]</scope>
    <source>
        <strain evidence="2 3">DSM 29007</strain>
    </source>
</reference>
<feature type="signal peptide" evidence="1">
    <location>
        <begin position="1"/>
        <end position="20"/>
    </location>
</feature>
<evidence type="ECO:0000256" key="1">
    <source>
        <dbReference type="SAM" id="SignalP"/>
    </source>
</evidence>
<accession>A0A841H5T5</accession>
<proteinExistence type="predicted"/>
<dbReference type="RefSeq" id="WP_170033003.1">
    <property type="nucleotide sequence ID" value="NZ_JABDTL010000001.1"/>
</dbReference>
<dbReference type="EMBL" id="JACHIA010000023">
    <property type="protein sequence ID" value="MBB6073338.1"/>
    <property type="molecule type" value="Genomic_DNA"/>
</dbReference>
<evidence type="ECO:0008006" key="4">
    <source>
        <dbReference type="Google" id="ProtNLM"/>
    </source>
</evidence>
<organism evidence="2 3">
    <name type="scientific">Longimicrobium terrae</name>
    <dbReference type="NCBI Taxonomy" id="1639882"/>
    <lineage>
        <taxon>Bacteria</taxon>
        <taxon>Pseudomonadati</taxon>
        <taxon>Gemmatimonadota</taxon>
        <taxon>Longimicrobiia</taxon>
        <taxon>Longimicrobiales</taxon>
        <taxon>Longimicrobiaceae</taxon>
        <taxon>Longimicrobium</taxon>
    </lineage>
</organism>
<dbReference type="PROSITE" id="PS51257">
    <property type="entry name" value="PROKAR_LIPOPROTEIN"/>
    <property type="match status" value="1"/>
</dbReference>
<protein>
    <recommendedName>
        <fullName evidence="4">Lipoprotein</fullName>
    </recommendedName>
</protein>